<feature type="signal peptide" evidence="2">
    <location>
        <begin position="1"/>
        <end position="21"/>
    </location>
</feature>
<evidence type="ECO:0000313" key="5">
    <source>
        <dbReference type="Proteomes" id="UP000094444"/>
    </source>
</evidence>
<dbReference type="STRING" id="158607.A0A2P5HET8"/>
<proteinExistence type="predicted"/>
<dbReference type="Pfam" id="PF05686">
    <property type="entry name" value="Glyco_transf_90"/>
    <property type="match status" value="1"/>
</dbReference>
<dbReference type="Proteomes" id="UP000094444">
    <property type="component" value="Unassembled WGS sequence"/>
</dbReference>
<keyword evidence="5" id="KW-1185">Reference proteome</keyword>
<dbReference type="InterPro" id="IPR051091">
    <property type="entry name" value="O-Glucosyltr/Glycosyltrsf_90"/>
</dbReference>
<dbReference type="OrthoDB" id="541052at2759"/>
<dbReference type="AlphaFoldDB" id="A0A2P5HET8"/>
<accession>A0A2P5HET8</accession>
<evidence type="ECO:0000259" key="3">
    <source>
        <dbReference type="SMART" id="SM00672"/>
    </source>
</evidence>
<gene>
    <name evidence="4" type="ORF">DHEL01_v212844</name>
</gene>
<protein>
    <recommendedName>
        <fullName evidence="3">Glycosyl transferase CAP10 domain-containing protein</fullName>
    </recommendedName>
</protein>
<dbReference type="PANTHER" id="PTHR12203">
    <property type="entry name" value="KDEL LYS-ASP-GLU-LEU CONTAINING - RELATED"/>
    <property type="match status" value="1"/>
</dbReference>
<evidence type="ECO:0000256" key="1">
    <source>
        <dbReference type="SAM" id="MobiDB-lite"/>
    </source>
</evidence>
<name>A0A2P5HET8_DIAHE</name>
<dbReference type="PANTHER" id="PTHR12203:SF22">
    <property type="entry name" value="CAPSULE ASSOCIATED PROTEIN"/>
    <property type="match status" value="1"/>
</dbReference>
<dbReference type="SMART" id="SM00672">
    <property type="entry name" value="CAP10"/>
    <property type="match status" value="1"/>
</dbReference>
<reference evidence="4" key="1">
    <citation type="submission" date="2017-09" db="EMBL/GenBank/DDBJ databases">
        <title>Polyketide synthases of a Diaporthe helianthi virulent isolate.</title>
        <authorList>
            <person name="Baroncelli R."/>
        </authorList>
    </citation>
    <scope>NUCLEOTIDE SEQUENCE [LARGE SCALE GENOMIC DNA]</scope>
    <source>
        <strain evidence="4">7/96</strain>
    </source>
</reference>
<dbReference type="EMBL" id="MAVT02003230">
    <property type="protein sequence ID" value="POS68762.1"/>
    <property type="molecule type" value="Genomic_DNA"/>
</dbReference>
<feature type="compositionally biased region" description="Basic and acidic residues" evidence="1">
    <location>
        <begin position="37"/>
        <end position="47"/>
    </location>
</feature>
<evidence type="ECO:0000313" key="4">
    <source>
        <dbReference type="EMBL" id="POS68762.1"/>
    </source>
</evidence>
<dbReference type="InParanoid" id="A0A2P5HET8"/>
<keyword evidence="2" id="KW-0732">Signal</keyword>
<feature type="domain" description="Glycosyl transferase CAP10" evidence="3">
    <location>
        <begin position="419"/>
        <end position="624"/>
    </location>
</feature>
<dbReference type="InterPro" id="IPR006598">
    <property type="entry name" value="CAP10"/>
</dbReference>
<feature type="chain" id="PRO_5015155840" description="Glycosyl transferase CAP10 domain-containing protein" evidence="2">
    <location>
        <begin position="22"/>
        <end position="639"/>
    </location>
</feature>
<evidence type="ECO:0000256" key="2">
    <source>
        <dbReference type="SAM" id="SignalP"/>
    </source>
</evidence>
<organism evidence="4 5">
    <name type="scientific">Diaporthe helianthi</name>
    <dbReference type="NCBI Taxonomy" id="158607"/>
    <lineage>
        <taxon>Eukaryota</taxon>
        <taxon>Fungi</taxon>
        <taxon>Dikarya</taxon>
        <taxon>Ascomycota</taxon>
        <taxon>Pezizomycotina</taxon>
        <taxon>Sordariomycetes</taxon>
        <taxon>Sordariomycetidae</taxon>
        <taxon>Diaporthales</taxon>
        <taxon>Diaporthaceae</taxon>
        <taxon>Diaporthe</taxon>
    </lineage>
</organism>
<feature type="region of interest" description="Disordered" evidence="1">
    <location>
        <begin position="23"/>
        <end position="47"/>
    </location>
</feature>
<comment type="caution">
    <text evidence="4">The sequence shown here is derived from an EMBL/GenBank/DDBJ whole genome shotgun (WGS) entry which is preliminary data.</text>
</comment>
<sequence length="639" mass="73354">MQFSQTALAILLGLAANAVHGLGTPRRNPAPGTDADPEVHSAHEGRQLDGYNYEWPSKAHHKEAHHKDDKEARQLDGYNYEWPSKAHHKEAHHKDDKEARQLDGYNYEWPSKAHHKEAHHKDDKEARQLDGYNYEWPSKAHHGEQHARLILVFLYDMPSNSQMKENPIRALMINADKRFSLLLSTQTFSCHAAVNSYLARRGRPPPPGFTDWYRLAGSYEALAIEEFWDPIYEDLGPFWNLSPKTIRSLAKSLVLTSDNLHIDGFWVRNGQPSSNCDEDFCLSFLEILNQLLSDGAVLPDVEMALSFRVTPKVIVPWDDLNSTAEPDLLLREDINITMQEEINTQVVWHEVFAANRVGDVSHEIRVPAWLYWVEKPVYHASKRSDEDWSTKVDQLIWRGANTGGLVTLDNWQGFHRHRFVSVMNATDIERVEQTGECHLSWAMTEQMCRSVTERRNTTSKVSDLLRKKTEVGFYGLCCEEMLQSNLSCSAAAANGLTCTYLDDVFQLVPPIPLTDMQKYKYLADIDGFGYSATIFREWHDSRLVPWKHFVPLDNRFGDIWGVLDYFTSECTAEDCAEFGIQAQEEAREIGMGGSEWAEKVLRKEDMKLYVYRLVLEYARLMRDDRDANVSTDELCGKSH</sequence>